<dbReference type="PANTHER" id="PTHR12147">
    <property type="entry name" value="METALLOPEPTIDASE M28 FAMILY MEMBER"/>
    <property type="match status" value="1"/>
</dbReference>
<name>A0ABU1SC24_9MICO</name>
<dbReference type="InterPro" id="IPR045175">
    <property type="entry name" value="M28_fam"/>
</dbReference>
<feature type="transmembrane region" description="Helical" evidence="10">
    <location>
        <begin position="431"/>
        <end position="452"/>
    </location>
</feature>
<dbReference type="Gene3D" id="3.40.630.10">
    <property type="entry name" value="Zn peptidases"/>
    <property type="match status" value="1"/>
</dbReference>
<feature type="transmembrane region" description="Helical" evidence="10">
    <location>
        <begin position="331"/>
        <end position="351"/>
    </location>
</feature>
<protein>
    <recommendedName>
        <fullName evidence="4">Vacuolar membrane protease</fullName>
    </recommendedName>
    <alternativeName>
        <fullName evidence="8">FXNA-related family protease 1</fullName>
    </alternativeName>
</protein>
<evidence type="ECO:0000256" key="8">
    <source>
        <dbReference type="ARBA" id="ARBA00031512"/>
    </source>
</evidence>
<comment type="function">
    <text evidence="1">May be involved in vacuolar sorting and osmoregulation.</text>
</comment>
<gene>
    <name evidence="12" type="ORF">J2Y69_001754</name>
</gene>
<feature type="transmembrane region" description="Helical" evidence="10">
    <location>
        <begin position="512"/>
        <end position="533"/>
    </location>
</feature>
<keyword evidence="7" id="KW-0325">Glycoprotein</keyword>
<dbReference type="Proteomes" id="UP001259347">
    <property type="component" value="Unassembled WGS sequence"/>
</dbReference>
<dbReference type="RefSeq" id="WP_310019667.1">
    <property type="nucleotide sequence ID" value="NZ_JAVDUM010000006.1"/>
</dbReference>
<keyword evidence="13" id="KW-1185">Reference proteome</keyword>
<dbReference type="PANTHER" id="PTHR12147:SF58">
    <property type="entry name" value="VACUOLAR MEMBRANE PROTEASE"/>
    <property type="match status" value="1"/>
</dbReference>
<dbReference type="InterPro" id="IPR007484">
    <property type="entry name" value="Peptidase_M28"/>
</dbReference>
<evidence type="ECO:0000256" key="9">
    <source>
        <dbReference type="SAM" id="MobiDB-lite"/>
    </source>
</evidence>
<evidence type="ECO:0000256" key="10">
    <source>
        <dbReference type="SAM" id="Phobius"/>
    </source>
</evidence>
<dbReference type="EMBL" id="JAVDUM010000006">
    <property type="protein sequence ID" value="MDR6867155.1"/>
    <property type="molecule type" value="Genomic_DNA"/>
</dbReference>
<feature type="transmembrane region" description="Helical" evidence="10">
    <location>
        <begin position="484"/>
        <end position="506"/>
    </location>
</feature>
<evidence type="ECO:0000259" key="11">
    <source>
        <dbReference type="Pfam" id="PF04389"/>
    </source>
</evidence>
<evidence type="ECO:0000256" key="3">
    <source>
        <dbReference type="ARBA" id="ARBA00010918"/>
    </source>
</evidence>
<keyword evidence="10" id="KW-0472">Membrane</keyword>
<proteinExistence type="inferred from homology"/>
<accession>A0ABU1SC24</accession>
<sequence>MTRRFRTACGAVGLILLALLSWWTVTTVSPPAVVPASAPAEEFSGERARVHQEQVSREQHPAGSPAADRVREYILGQLDEIGVDARVQDSVGATGALGGMAMARVQNVVAEIPGTDSTGTLFLLAHYDSVQVSFGAGDDGAGVSTLLETARALTSGAAPRNDIVLVFTDAEEACLCGAEAFMTSDPLAKDGGVVLNFEARGSSGPAIMFETGRGNADLVDVYGASVPYPVATSFAVEVYRILPNDTDFSPFRDDGRFTGLNTAYIDGSATYHAPEDRAEYQSVESLQHHGSNALALAKSLGADDLGALAVPSADDATYFPAFGQLIRYPGWAVWPLAALALLTVAAAAVIVVRRGKATWGRMVAALGLGVLPIIVSAAAAQLFWMLLTAIRPGYGQLSDPWSPGWYRIAVVALVFTVVVAWLALLRRRFGAEALAVGGLAWLAVVGITMAAATPGGSYLAAIPALVGGIAMILQVLLRGGIVAQLVSGAVAVVILAPTVALFFPAMGLERGAAAALFASFLGITLVPVLELLFPDPDRRSRRIARAVPGIAALTAAVLATGMGLTVDRFDKAHPVPVEMMYAMDADTGKAYWVRPGGDPTGWSDPMVDRSEDLSGAFGVLHGDAMVGDAKPADLKAPEVTVVSERIVGGDRELDLRIVPQRTGRLVYLEAEEGTVLSATARGRDVPLSAADGGDSAGGAGGDSAGGRFTLLFHAPPADGLDLTLRIKGSGPLTLRVMDGSDGLSELPGFIPRPDGVGVMGSHTSELAVVARTITL</sequence>
<keyword evidence="10" id="KW-0812">Transmembrane</keyword>
<feature type="compositionally biased region" description="Basic and acidic residues" evidence="9">
    <location>
        <begin position="44"/>
        <end position="60"/>
    </location>
</feature>
<keyword evidence="6 10" id="KW-1133">Transmembrane helix</keyword>
<feature type="transmembrane region" description="Helical" evidence="10">
    <location>
        <begin position="458"/>
        <end position="477"/>
    </location>
</feature>
<evidence type="ECO:0000256" key="5">
    <source>
        <dbReference type="ARBA" id="ARBA00022554"/>
    </source>
</evidence>
<evidence type="ECO:0000256" key="1">
    <source>
        <dbReference type="ARBA" id="ARBA00003273"/>
    </source>
</evidence>
<feature type="region of interest" description="Disordered" evidence="9">
    <location>
        <begin position="44"/>
        <end position="63"/>
    </location>
</feature>
<keyword evidence="5" id="KW-0926">Vacuole</keyword>
<evidence type="ECO:0000256" key="2">
    <source>
        <dbReference type="ARBA" id="ARBA00004128"/>
    </source>
</evidence>
<evidence type="ECO:0000256" key="7">
    <source>
        <dbReference type="ARBA" id="ARBA00023180"/>
    </source>
</evidence>
<feature type="transmembrane region" description="Helical" evidence="10">
    <location>
        <begin position="404"/>
        <end position="424"/>
    </location>
</feature>
<feature type="domain" description="Peptidase M28" evidence="11">
    <location>
        <begin position="107"/>
        <end position="296"/>
    </location>
</feature>
<reference evidence="12 13" key="1">
    <citation type="submission" date="2023-07" db="EMBL/GenBank/DDBJ databases">
        <title>Sorghum-associated microbial communities from plants grown in Nebraska, USA.</title>
        <authorList>
            <person name="Schachtman D."/>
        </authorList>
    </citation>
    <scope>NUCLEOTIDE SEQUENCE [LARGE SCALE GENOMIC DNA]</scope>
    <source>
        <strain evidence="12 13">2980</strain>
    </source>
</reference>
<evidence type="ECO:0000256" key="4">
    <source>
        <dbReference type="ARBA" id="ARBA00017435"/>
    </source>
</evidence>
<evidence type="ECO:0000256" key="6">
    <source>
        <dbReference type="ARBA" id="ARBA00022989"/>
    </source>
</evidence>
<feature type="transmembrane region" description="Helical" evidence="10">
    <location>
        <begin position="545"/>
        <end position="566"/>
    </location>
</feature>
<comment type="similarity">
    <text evidence="3">Belongs to the peptidase M28 family.</text>
</comment>
<comment type="caution">
    <text evidence="12">The sequence shown here is derived from an EMBL/GenBank/DDBJ whole genome shotgun (WGS) entry which is preliminary data.</text>
</comment>
<dbReference type="SUPFAM" id="SSF53187">
    <property type="entry name" value="Zn-dependent exopeptidases"/>
    <property type="match status" value="1"/>
</dbReference>
<dbReference type="Pfam" id="PF04389">
    <property type="entry name" value="Peptidase_M28"/>
    <property type="match status" value="1"/>
</dbReference>
<evidence type="ECO:0000313" key="12">
    <source>
        <dbReference type="EMBL" id="MDR6867155.1"/>
    </source>
</evidence>
<comment type="subcellular location">
    <subcellularLocation>
        <location evidence="2">Vacuole membrane</location>
        <topology evidence="2">Multi-pass membrane protein</topology>
    </subcellularLocation>
</comment>
<feature type="transmembrane region" description="Helical" evidence="10">
    <location>
        <begin position="363"/>
        <end position="384"/>
    </location>
</feature>
<organism evidence="12 13">
    <name type="scientific">Microbacterium resistens</name>
    <dbReference type="NCBI Taxonomy" id="156977"/>
    <lineage>
        <taxon>Bacteria</taxon>
        <taxon>Bacillati</taxon>
        <taxon>Actinomycetota</taxon>
        <taxon>Actinomycetes</taxon>
        <taxon>Micrococcales</taxon>
        <taxon>Microbacteriaceae</taxon>
        <taxon>Microbacterium</taxon>
    </lineage>
</organism>
<evidence type="ECO:0000313" key="13">
    <source>
        <dbReference type="Proteomes" id="UP001259347"/>
    </source>
</evidence>